<dbReference type="OrthoDB" id="10253401at2759"/>
<reference evidence="6 7" key="1">
    <citation type="submission" date="2013-02" db="EMBL/GenBank/DDBJ databases">
        <title>The Genome Annotation of Plasmodium falciparum Palo Alto/Uganda.</title>
        <authorList>
            <consortium name="The Broad Institute Genome Sequencing Platform"/>
            <consortium name="The Broad Institute Genome Sequencing Center for Infectious Disease"/>
            <person name="Neafsey D."/>
            <person name="Hoffman S."/>
            <person name="Volkman S."/>
            <person name="Rosenthal P."/>
            <person name="Walker B."/>
            <person name="Young S.K."/>
            <person name="Zeng Q."/>
            <person name="Gargeya S."/>
            <person name="Fitzgerald M."/>
            <person name="Haas B."/>
            <person name="Abouelleil A."/>
            <person name="Allen A.W."/>
            <person name="Alvarado L."/>
            <person name="Arachchi H.M."/>
            <person name="Berlin A.M."/>
            <person name="Chapman S.B."/>
            <person name="Gainer-Dewar J."/>
            <person name="Goldberg J."/>
            <person name="Griggs A."/>
            <person name="Gujja S."/>
            <person name="Hansen M."/>
            <person name="Howarth C."/>
            <person name="Imamovic A."/>
            <person name="Ireland A."/>
            <person name="Larimer J."/>
            <person name="McCowan C."/>
            <person name="Murphy C."/>
            <person name="Pearson M."/>
            <person name="Poon T.W."/>
            <person name="Priest M."/>
            <person name="Roberts A."/>
            <person name="Saif S."/>
            <person name="Shea T."/>
            <person name="Sisk P."/>
            <person name="Sykes S."/>
            <person name="Wortman J."/>
            <person name="Nusbaum C."/>
            <person name="Birren B."/>
        </authorList>
    </citation>
    <scope>NUCLEOTIDE SEQUENCE [LARGE SCALE GENOMIC DNA]</scope>
    <source>
        <strain evidence="6 7">Palo Alto/Uganda</strain>
    </source>
</reference>
<dbReference type="Pfam" id="PF01381">
    <property type="entry name" value="HTH_3"/>
    <property type="match status" value="1"/>
</dbReference>
<dbReference type="CDD" id="cd00093">
    <property type="entry name" value="HTH_XRE"/>
    <property type="match status" value="1"/>
</dbReference>
<feature type="domain" description="HTH cro/C1-type" evidence="5">
    <location>
        <begin position="79"/>
        <end position="127"/>
    </location>
</feature>
<dbReference type="PANTHER" id="PTHR10245">
    <property type="entry name" value="ENDOTHELIAL DIFFERENTIATION-RELATED FACTOR 1 MULTIPROTEIN BRIDGING FACTOR 1"/>
    <property type="match status" value="1"/>
</dbReference>
<evidence type="ECO:0000259" key="5">
    <source>
        <dbReference type="PROSITE" id="PS50943"/>
    </source>
</evidence>
<dbReference type="EMBL" id="KI927387">
    <property type="protein sequence ID" value="ETW52914.1"/>
    <property type="molecule type" value="Genomic_DNA"/>
</dbReference>
<evidence type="ECO:0000313" key="7">
    <source>
        <dbReference type="Proteomes" id="UP000019103"/>
    </source>
</evidence>
<dbReference type="FunFam" id="1.10.260.40:FF:000018">
    <property type="entry name" value="Multiprotein bridging factor 1"/>
    <property type="match status" value="1"/>
</dbReference>
<proteinExistence type="predicted"/>
<dbReference type="InterPro" id="IPR010982">
    <property type="entry name" value="Lambda_DNA-bd_dom_sf"/>
</dbReference>
<gene>
    <name evidence="6" type="ORF">PFUGPA_05222</name>
</gene>
<evidence type="ECO:0000256" key="1">
    <source>
        <dbReference type="ARBA" id="ARBA00023015"/>
    </source>
</evidence>
<evidence type="ECO:0000256" key="2">
    <source>
        <dbReference type="ARBA" id="ARBA00023125"/>
    </source>
</evidence>
<name>W4ISZ3_PLAFP</name>
<accession>W4ISZ3</accession>
<dbReference type="PROSITE" id="PS50943">
    <property type="entry name" value="HTH_CROC1"/>
    <property type="match status" value="1"/>
</dbReference>
<dbReference type="Proteomes" id="UP000019103">
    <property type="component" value="Unassembled WGS sequence"/>
</dbReference>
<dbReference type="AlphaFoldDB" id="W4ISZ3"/>
<reference evidence="6 7" key="2">
    <citation type="submission" date="2013-02" db="EMBL/GenBank/DDBJ databases">
        <title>The Genome Sequence of Plasmodium falciparum Palo Alto/Uganda.</title>
        <authorList>
            <consortium name="The Broad Institute Genome Sequencing Platform"/>
            <consortium name="The Broad Institute Genome Sequencing Center for Infectious Disease"/>
            <person name="Neafsey D."/>
            <person name="Cheeseman I."/>
            <person name="Volkman S."/>
            <person name="Adams J."/>
            <person name="Walker B."/>
            <person name="Young S.K."/>
            <person name="Zeng Q."/>
            <person name="Gargeya S."/>
            <person name="Fitzgerald M."/>
            <person name="Haas B."/>
            <person name="Abouelleil A."/>
            <person name="Alvarado L."/>
            <person name="Arachchi H.M."/>
            <person name="Berlin A.M."/>
            <person name="Chapman S.B."/>
            <person name="Dewar J."/>
            <person name="Goldberg J."/>
            <person name="Griggs A."/>
            <person name="Gujja S."/>
            <person name="Hansen M."/>
            <person name="Howarth C."/>
            <person name="Imamovic A."/>
            <person name="Larimer J."/>
            <person name="McCowan C."/>
            <person name="Murphy C."/>
            <person name="Neiman D."/>
            <person name="Pearson M."/>
            <person name="Priest M."/>
            <person name="Roberts A."/>
            <person name="Saif S."/>
            <person name="Shea T."/>
            <person name="Sisk P."/>
            <person name="Sykes S."/>
            <person name="Wortman J."/>
            <person name="Nusbaum C."/>
            <person name="Birren B."/>
        </authorList>
    </citation>
    <scope>NUCLEOTIDE SEQUENCE [LARGE SCALE GENOMIC DNA]</scope>
    <source>
        <strain evidence="6 7">Palo Alto/Uganda</strain>
    </source>
</reference>
<organism evidence="6 7">
    <name type="scientific">Plasmodium falciparum (isolate Palo Alto / Uganda)</name>
    <dbReference type="NCBI Taxonomy" id="57270"/>
    <lineage>
        <taxon>Eukaryota</taxon>
        <taxon>Sar</taxon>
        <taxon>Alveolata</taxon>
        <taxon>Apicomplexa</taxon>
        <taxon>Aconoidasida</taxon>
        <taxon>Haemosporida</taxon>
        <taxon>Plasmodiidae</taxon>
        <taxon>Plasmodium</taxon>
        <taxon>Plasmodium (Laverania)</taxon>
    </lineage>
</organism>
<dbReference type="GO" id="GO:0003677">
    <property type="term" value="F:DNA binding"/>
    <property type="evidence" value="ECO:0007669"/>
    <property type="project" value="UniProtKB-KW"/>
</dbReference>
<dbReference type="InterPro" id="IPR001387">
    <property type="entry name" value="Cro/C1-type_HTH"/>
</dbReference>
<sequence length="272" mass="31829">MDHQDLKPVIWHKTEKKTKPKDIHEARKLGIDVEVEKKYFGGKNKSSKGNLIIENKAKIEQETENFKIDRVTPAFSRALQQARISKKLTQAQLARLVNESESVIKEYENGKAIPNNVIIQKLNKVLGGCEAYGQIISKCKEKLFVTFNKTYNVQFKNFEDFWCDDEKKRKEKWKKLWDMNEKNECEKESNLLFNVCNEKSDLTDFSKSSSFDKSKGDANLNEKKNFRIRLSSQLLEEKDLDQLYHGSKKVCLLNDSTEKDKKTCLYNERKEE</sequence>
<evidence type="ECO:0000256" key="4">
    <source>
        <dbReference type="SAM" id="MobiDB-lite"/>
    </source>
</evidence>
<dbReference type="InterPro" id="IPR013729">
    <property type="entry name" value="MBF1_N"/>
</dbReference>
<dbReference type="Pfam" id="PF08523">
    <property type="entry name" value="MBF1"/>
    <property type="match status" value="1"/>
</dbReference>
<protein>
    <recommendedName>
        <fullName evidence="5">HTH cro/C1-type domain-containing protein</fullName>
    </recommendedName>
</protein>
<evidence type="ECO:0000313" key="6">
    <source>
        <dbReference type="EMBL" id="ETW52914.1"/>
    </source>
</evidence>
<dbReference type="SUPFAM" id="SSF47413">
    <property type="entry name" value="lambda repressor-like DNA-binding domains"/>
    <property type="match status" value="1"/>
</dbReference>
<keyword evidence="3" id="KW-0804">Transcription</keyword>
<evidence type="ECO:0000256" key="3">
    <source>
        <dbReference type="ARBA" id="ARBA00023163"/>
    </source>
</evidence>
<keyword evidence="2" id="KW-0238">DNA-binding</keyword>
<keyword evidence="1" id="KW-0805">Transcription regulation</keyword>
<dbReference type="PANTHER" id="PTHR10245:SF15">
    <property type="entry name" value="ENDOTHELIAL DIFFERENTIATION-RELATED FACTOR 1"/>
    <property type="match status" value="1"/>
</dbReference>
<dbReference type="Gene3D" id="1.10.260.40">
    <property type="entry name" value="lambda repressor-like DNA-binding domains"/>
    <property type="match status" value="1"/>
</dbReference>
<dbReference type="GO" id="GO:0005634">
    <property type="term" value="C:nucleus"/>
    <property type="evidence" value="ECO:0007669"/>
    <property type="project" value="TreeGrafter"/>
</dbReference>
<feature type="region of interest" description="Disordered" evidence="4">
    <location>
        <begin position="1"/>
        <end position="23"/>
    </location>
</feature>
<dbReference type="SMART" id="SM00530">
    <property type="entry name" value="HTH_XRE"/>
    <property type="match status" value="1"/>
</dbReference>